<accession>A0A1U9K7N0</accession>
<evidence type="ECO:0000256" key="1">
    <source>
        <dbReference type="SAM" id="Coils"/>
    </source>
</evidence>
<dbReference type="STRING" id="1471761.B0W44_09775"/>
<keyword evidence="2" id="KW-1133">Transmembrane helix</keyword>
<dbReference type="AlphaFoldDB" id="A0A1U9K7N0"/>
<keyword evidence="1" id="KW-0175">Coiled coil</keyword>
<proteinExistence type="predicted"/>
<sequence length="154" mass="18089">MKGKLKRWSKIGCIYAVVIVLTVVATHFYHERETMRYIQAYKDAGGDEVLSDISDTYKLIVENYSNYKLGTDTKRKIVRTLDQLQDQLEEVDRQINQNKSIQHKIDFSFIYHDMKLVRLSLSDTTKDDIVPVIVLHANEGLKELEKEITYIEYR</sequence>
<feature type="coiled-coil region" evidence="1">
    <location>
        <begin position="74"/>
        <end position="104"/>
    </location>
</feature>
<dbReference type="EMBL" id="CP019699">
    <property type="protein sequence ID" value="AQS56016.1"/>
    <property type="molecule type" value="Genomic_DNA"/>
</dbReference>
<keyword evidence="4" id="KW-1185">Reference proteome</keyword>
<feature type="transmembrane region" description="Helical" evidence="2">
    <location>
        <begin position="12"/>
        <end position="29"/>
    </location>
</feature>
<evidence type="ECO:0000313" key="4">
    <source>
        <dbReference type="Proteomes" id="UP000188603"/>
    </source>
</evidence>
<reference evidence="3 4" key="1">
    <citation type="journal article" date="2015" name="Int. J. Syst. Evol. Microbiol.">
        <title>Novibacillus thermophilus gen. nov., sp. nov., a Gram-staining-negative and moderately thermophilic member of the family Thermoactinomycetaceae.</title>
        <authorList>
            <person name="Yang G."/>
            <person name="Chen J."/>
            <person name="Zhou S."/>
        </authorList>
    </citation>
    <scope>NUCLEOTIDE SEQUENCE [LARGE SCALE GENOMIC DNA]</scope>
    <source>
        <strain evidence="3 4">SG-1</strain>
    </source>
</reference>
<evidence type="ECO:0000256" key="2">
    <source>
        <dbReference type="SAM" id="Phobius"/>
    </source>
</evidence>
<protein>
    <submittedName>
        <fullName evidence="3">Uncharacterized protein</fullName>
    </submittedName>
</protein>
<keyword evidence="2" id="KW-0812">Transmembrane</keyword>
<keyword evidence="2" id="KW-0472">Membrane</keyword>
<name>A0A1U9K7N0_9BACL</name>
<evidence type="ECO:0000313" key="3">
    <source>
        <dbReference type="EMBL" id="AQS56016.1"/>
    </source>
</evidence>
<gene>
    <name evidence="3" type="ORF">B0W44_09775</name>
</gene>
<organism evidence="3 4">
    <name type="scientific">Novibacillus thermophilus</name>
    <dbReference type="NCBI Taxonomy" id="1471761"/>
    <lineage>
        <taxon>Bacteria</taxon>
        <taxon>Bacillati</taxon>
        <taxon>Bacillota</taxon>
        <taxon>Bacilli</taxon>
        <taxon>Bacillales</taxon>
        <taxon>Thermoactinomycetaceae</taxon>
        <taxon>Novibacillus</taxon>
    </lineage>
</organism>
<dbReference type="Proteomes" id="UP000188603">
    <property type="component" value="Chromosome"/>
</dbReference>
<dbReference type="KEGG" id="ntr:B0W44_09775"/>